<reference evidence="1 2" key="1">
    <citation type="submission" date="2019-12" db="EMBL/GenBank/DDBJ databases">
        <authorList>
            <person name="Alioto T."/>
            <person name="Alioto T."/>
            <person name="Gomez Garrido J."/>
        </authorList>
    </citation>
    <scope>NUCLEOTIDE SEQUENCE [LARGE SCALE GENOMIC DNA]</scope>
</reference>
<accession>A0A8S0TTL0</accession>
<dbReference type="Gramene" id="OE9A093117T1">
    <property type="protein sequence ID" value="OE9A093117C1"/>
    <property type="gene ID" value="OE9A093117"/>
</dbReference>
<proteinExistence type="predicted"/>
<dbReference type="AlphaFoldDB" id="A0A8S0TTL0"/>
<keyword evidence="2" id="KW-1185">Reference proteome</keyword>
<name>A0A8S0TTL0_OLEEU</name>
<protein>
    <submittedName>
        <fullName evidence="1">Uncharacterized protein</fullName>
    </submittedName>
</protein>
<evidence type="ECO:0000313" key="1">
    <source>
        <dbReference type="EMBL" id="CAA3008313.1"/>
    </source>
</evidence>
<evidence type="ECO:0000313" key="2">
    <source>
        <dbReference type="Proteomes" id="UP000594638"/>
    </source>
</evidence>
<comment type="caution">
    <text evidence="1">The sequence shown here is derived from an EMBL/GenBank/DDBJ whole genome shotgun (WGS) entry which is preliminary data.</text>
</comment>
<dbReference type="Proteomes" id="UP000594638">
    <property type="component" value="Unassembled WGS sequence"/>
</dbReference>
<gene>
    <name evidence="1" type="ORF">OLEA9_A093117</name>
</gene>
<organism evidence="1 2">
    <name type="scientific">Olea europaea subsp. europaea</name>
    <dbReference type="NCBI Taxonomy" id="158383"/>
    <lineage>
        <taxon>Eukaryota</taxon>
        <taxon>Viridiplantae</taxon>
        <taxon>Streptophyta</taxon>
        <taxon>Embryophyta</taxon>
        <taxon>Tracheophyta</taxon>
        <taxon>Spermatophyta</taxon>
        <taxon>Magnoliopsida</taxon>
        <taxon>eudicotyledons</taxon>
        <taxon>Gunneridae</taxon>
        <taxon>Pentapetalae</taxon>
        <taxon>asterids</taxon>
        <taxon>lamiids</taxon>
        <taxon>Lamiales</taxon>
        <taxon>Oleaceae</taxon>
        <taxon>Oleeae</taxon>
        <taxon>Olea</taxon>
    </lineage>
</organism>
<sequence length="420" mass="46516">MSGTHPGCDKDGALFSTIFRQFVGMVCRQCLGLIPTTLGTQANFQQNEGARDAARFLGIFQQFLGTVCRPCPGRSLIFKYFKVVSGSRCAGHVQDAFEPWRGWSLIFRHFRAVFGHSVQAMSGTRPDHGHVQVAAGTQPDFQTFLGSFWDTLDASWLQQGHSLTFRYFMAIFGQSVHAVSGMRPGCGIYGQLLGIVCSPCPGRVLSRQGQPDFHSYIGNFWVTVCKPCPGCHRDISLFSCISTQFSRARCAGIVLDASGPRQFLEHGVQAMFGMRLGHDRDAAWFPSISRQFLGHDVQAMSRLLQGYILIFTYFYTISWTRCVGHVQDAFEPWQGQSLIFRSPCAGHVKDALGPQQGRSLIFRKLWLVSGDGEQAMSRTPPGQVGMQPDIQAFLGISRQFLGLGAQAKFGTRHGHDRDAV</sequence>
<dbReference type="EMBL" id="CACTIH010007295">
    <property type="protein sequence ID" value="CAA3008313.1"/>
    <property type="molecule type" value="Genomic_DNA"/>
</dbReference>